<evidence type="ECO:0000313" key="2">
    <source>
        <dbReference type="Proteomes" id="UP000016933"/>
    </source>
</evidence>
<dbReference type="PANTHER" id="PTHR32027:SF0">
    <property type="entry name" value="CYTOSINE DEAMINASE"/>
    <property type="match status" value="1"/>
</dbReference>
<sequence length="462" mass="51019">MAQIQNAEVDGVPREGIEIRNVSLPQTQPGSLWHVRVHDQKIADIVSADSELGDTQDRIDGDSALLAPSLCHPHIHLDKAFLLSHPKYAHLTIEEGDFQEAMTLTGQAKAQFEHNDLLERGQRVVDESVAAGVTHMRAFVELDAAVHTKCLDAGIALSRKATVENMCHVQLCAFAQLPLFSPAQGDGEGSVIRDLMRQGARNDEVEAVGSTPYVEADREKMKRNVEWMVDLSIEFNKHLDFHLDYNLDLSNEPLVWHVIEVLKEKRWKEKTRQRTIALGHCTRLTLINEDEWLKLAQAINDADLPIAFIGLPTSDLFMMRTGQSPEIRSTLPVPKLVKQYALNACIGVNNVGNAFTPQGSCDPLNLASQAVGIYQAGTAEDARLLYECVSTRAKAAIGIAGTSLHKTSLAIREGDRADLLLFGAADGSQSWRTRRTVSAAVYLYDHCRDRRCLYNGSLQAAG</sequence>
<dbReference type="HOGENOM" id="CLU_031758_1_0_1"/>
<dbReference type="EMBL" id="KB446537">
    <property type="protein sequence ID" value="EME46205.1"/>
    <property type="molecule type" value="Genomic_DNA"/>
</dbReference>
<accession>N1PV29</accession>
<gene>
    <name evidence="1" type="ORF">DOTSEDRAFT_126975</name>
</gene>
<dbReference type="InterPro" id="IPR032466">
    <property type="entry name" value="Metal_Hydrolase"/>
</dbReference>
<reference evidence="1 2" key="2">
    <citation type="journal article" date="2012" name="PLoS Pathog.">
        <title>Diverse lifestyles and strategies of plant pathogenesis encoded in the genomes of eighteen Dothideomycetes fungi.</title>
        <authorList>
            <person name="Ohm R.A."/>
            <person name="Feau N."/>
            <person name="Henrissat B."/>
            <person name="Schoch C.L."/>
            <person name="Horwitz B.A."/>
            <person name="Barry K.W."/>
            <person name="Condon B.J."/>
            <person name="Copeland A.C."/>
            <person name="Dhillon B."/>
            <person name="Glaser F."/>
            <person name="Hesse C.N."/>
            <person name="Kosti I."/>
            <person name="LaButti K."/>
            <person name="Lindquist E.A."/>
            <person name="Lucas S."/>
            <person name="Salamov A.A."/>
            <person name="Bradshaw R.E."/>
            <person name="Ciuffetti L."/>
            <person name="Hamelin R.C."/>
            <person name="Kema G.H.J."/>
            <person name="Lawrence C."/>
            <person name="Scott J.A."/>
            <person name="Spatafora J.W."/>
            <person name="Turgeon B.G."/>
            <person name="de Wit P.J.G.M."/>
            <person name="Zhong S."/>
            <person name="Goodwin S.B."/>
            <person name="Grigoriev I.V."/>
        </authorList>
    </citation>
    <scope>NUCLEOTIDE SEQUENCE [LARGE SCALE GENOMIC DNA]</scope>
    <source>
        <strain evidence="2">NZE10 / CBS 128990</strain>
    </source>
</reference>
<dbReference type="OMA" id="MGYDQIN"/>
<dbReference type="SUPFAM" id="SSF51556">
    <property type="entry name" value="Metallo-dependent hydrolases"/>
    <property type="match status" value="1"/>
</dbReference>
<dbReference type="Proteomes" id="UP000016933">
    <property type="component" value="Unassembled WGS sequence"/>
</dbReference>
<reference evidence="2" key="1">
    <citation type="journal article" date="2012" name="PLoS Genet.">
        <title>The genomes of the fungal plant pathogens Cladosporium fulvum and Dothistroma septosporum reveal adaptation to different hosts and lifestyles but also signatures of common ancestry.</title>
        <authorList>
            <person name="de Wit P.J.G.M."/>
            <person name="van der Burgt A."/>
            <person name="Oekmen B."/>
            <person name="Stergiopoulos I."/>
            <person name="Abd-Elsalam K.A."/>
            <person name="Aerts A.L."/>
            <person name="Bahkali A.H."/>
            <person name="Beenen H.G."/>
            <person name="Chettri P."/>
            <person name="Cox M.P."/>
            <person name="Datema E."/>
            <person name="de Vries R.P."/>
            <person name="Dhillon B."/>
            <person name="Ganley A.R."/>
            <person name="Griffiths S.A."/>
            <person name="Guo Y."/>
            <person name="Hamelin R.C."/>
            <person name="Henrissat B."/>
            <person name="Kabir M.S."/>
            <person name="Jashni M.K."/>
            <person name="Kema G."/>
            <person name="Klaubauf S."/>
            <person name="Lapidus A."/>
            <person name="Levasseur A."/>
            <person name="Lindquist E."/>
            <person name="Mehrabi R."/>
            <person name="Ohm R.A."/>
            <person name="Owen T.J."/>
            <person name="Salamov A."/>
            <person name="Schwelm A."/>
            <person name="Schijlen E."/>
            <person name="Sun H."/>
            <person name="van den Burg H.A."/>
            <person name="van Ham R.C.H.J."/>
            <person name="Zhang S."/>
            <person name="Goodwin S.B."/>
            <person name="Grigoriev I.V."/>
            <person name="Collemare J."/>
            <person name="Bradshaw R.E."/>
        </authorList>
    </citation>
    <scope>NUCLEOTIDE SEQUENCE [LARGE SCALE GENOMIC DNA]</scope>
    <source>
        <strain evidence="2">NZE10 / CBS 128990</strain>
    </source>
</reference>
<dbReference type="OrthoDB" id="10266980at2759"/>
<dbReference type="eggNOG" id="ENOG502RYNQ">
    <property type="taxonomic scope" value="Eukaryota"/>
</dbReference>
<keyword evidence="2" id="KW-1185">Reference proteome</keyword>
<protein>
    <recommendedName>
        <fullName evidence="3">Amidohydrolase-related domain-containing protein</fullName>
    </recommendedName>
</protein>
<evidence type="ECO:0008006" key="3">
    <source>
        <dbReference type="Google" id="ProtNLM"/>
    </source>
</evidence>
<dbReference type="GO" id="GO:0016814">
    <property type="term" value="F:hydrolase activity, acting on carbon-nitrogen (but not peptide) bonds, in cyclic amidines"/>
    <property type="evidence" value="ECO:0007669"/>
    <property type="project" value="TreeGrafter"/>
</dbReference>
<dbReference type="STRING" id="675120.N1PV29"/>
<dbReference type="AlphaFoldDB" id="N1PV29"/>
<dbReference type="InterPro" id="IPR052349">
    <property type="entry name" value="Metallo-hydrolase_Enzymes"/>
</dbReference>
<dbReference type="Gene3D" id="3.20.20.140">
    <property type="entry name" value="Metal-dependent hydrolases"/>
    <property type="match status" value="1"/>
</dbReference>
<name>N1PV29_DOTSN</name>
<dbReference type="PANTHER" id="PTHR32027">
    <property type="entry name" value="CYTOSINE DEAMINASE"/>
    <property type="match status" value="1"/>
</dbReference>
<proteinExistence type="predicted"/>
<organism evidence="1 2">
    <name type="scientific">Dothistroma septosporum (strain NZE10 / CBS 128990)</name>
    <name type="common">Red band needle blight fungus</name>
    <name type="synonym">Mycosphaerella pini</name>
    <dbReference type="NCBI Taxonomy" id="675120"/>
    <lineage>
        <taxon>Eukaryota</taxon>
        <taxon>Fungi</taxon>
        <taxon>Dikarya</taxon>
        <taxon>Ascomycota</taxon>
        <taxon>Pezizomycotina</taxon>
        <taxon>Dothideomycetes</taxon>
        <taxon>Dothideomycetidae</taxon>
        <taxon>Mycosphaerellales</taxon>
        <taxon>Mycosphaerellaceae</taxon>
        <taxon>Dothistroma</taxon>
    </lineage>
</organism>
<evidence type="ECO:0000313" key="1">
    <source>
        <dbReference type="EMBL" id="EME46205.1"/>
    </source>
</evidence>